<feature type="region of interest" description="Disordered" evidence="1">
    <location>
        <begin position="1"/>
        <end position="26"/>
    </location>
</feature>
<proteinExistence type="predicted"/>
<accession>A0A2T7PF05</accession>
<feature type="compositionally biased region" description="Acidic residues" evidence="1">
    <location>
        <begin position="74"/>
        <end position="87"/>
    </location>
</feature>
<evidence type="ECO:0008006" key="4">
    <source>
        <dbReference type="Google" id="ProtNLM"/>
    </source>
</evidence>
<gene>
    <name evidence="2" type="ORF">C0Q70_07423</name>
</gene>
<dbReference type="InterPro" id="IPR017025">
    <property type="entry name" value="Cancer-assoc_antigen_RCAS1"/>
</dbReference>
<feature type="region of interest" description="Disordered" evidence="1">
    <location>
        <begin position="63"/>
        <end position="87"/>
    </location>
</feature>
<feature type="region of interest" description="Disordered" evidence="1">
    <location>
        <begin position="173"/>
        <end position="193"/>
    </location>
</feature>
<feature type="compositionally biased region" description="Basic and acidic residues" evidence="1">
    <location>
        <begin position="182"/>
        <end position="193"/>
    </location>
</feature>
<name>A0A2T7PF05_POMCA</name>
<keyword evidence="3" id="KW-1185">Reference proteome</keyword>
<protein>
    <recommendedName>
        <fullName evidence="4">Receptor-binding cancer antigen expressed on SiSo cells</fullName>
    </recommendedName>
</protein>
<sequence>MDKGIPMATSQSMTIDIPQSFPSGEEPDIVMESWDIWDSTQPQVVQNSQSNTRTGLMGLQTTNHSVRGRRLDSDTEPEPEPDYFQDMEPDFRRPAKILIKKKENKVNMDIISSRLAAIADSPPVGSELETWDDNEQAWNEEIGEDLSWEAEAAIREKRRVDRQERTIEQQMKKQQRNAIRTTKKDSHIAVKIS</sequence>
<dbReference type="GO" id="GO:0030141">
    <property type="term" value="C:secretory granule"/>
    <property type="evidence" value="ECO:0007669"/>
    <property type="project" value="TreeGrafter"/>
</dbReference>
<evidence type="ECO:0000313" key="2">
    <source>
        <dbReference type="EMBL" id="PVD31997.1"/>
    </source>
</evidence>
<dbReference type="PANTHER" id="PTHR15208:SF2">
    <property type="entry name" value="RECEPTOR-BINDING CANCER ANTIGEN EXPRESSED ON SISO CELLS"/>
    <property type="match status" value="1"/>
</dbReference>
<dbReference type="OrthoDB" id="10017216at2759"/>
<dbReference type="STRING" id="400727.A0A2T7PF05"/>
<evidence type="ECO:0000313" key="3">
    <source>
        <dbReference type="Proteomes" id="UP000245119"/>
    </source>
</evidence>
<dbReference type="AlphaFoldDB" id="A0A2T7PF05"/>
<dbReference type="PANTHER" id="PTHR15208">
    <property type="entry name" value="RECEPTOR-BINDING CANCER ANTIGEN EXPRESSED ON SISO CELLS CANCER ASSOCIATED SURFACE ANTIGEN RCAS1 ESTROGEN RECEPTOR-BINDING FRAGMENT- ASSOCIATED GENE 9 PROTEIN"/>
    <property type="match status" value="1"/>
</dbReference>
<dbReference type="Proteomes" id="UP000245119">
    <property type="component" value="Linkage Group LG4"/>
</dbReference>
<reference evidence="2 3" key="1">
    <citation type="submission" date="2018-04" db="EMBL/GenBank/DDBJ databases">
        <title>The genome of golden apple snail Pomacea canaliculata provides insight into stress tolerance and invasive adaptation.</title>
        <authorList>
            <person name="Liu C."/>
            <person name="Liu B."/>
            <person name="Ren Y."/>
            <person name="Zhang Y."/>
            <person name="Wang H."/>
            <person name="Li S."/>
            <person name="Jiang F."/>
            <person name="Yin L."/>
            <person name="Zhang G."/>
            <person name="Qian W."/>
            <person name="Fan W."/>
        </authorList>
    </citation>
    <scope>NUCLEOTIDE SEQUENCE [LARGE SCALE GENOMIC DNA]</scope>
    <source>
        <strain evidence="2">SZHN2017</strain>
        <tissue evidence="2">Muscle</tissue>
    </source>
</reference>
<dbReference type="EMBL" id="PZQS01000004">
    <property type="protein sequence ID" value="PVD31997.1"/>
    <property type="molecule type" value="Genomic_DNA"/>
</dbReference>
<comment type="caution">
    <text evidence="2">The sequence shown here is derived from an EMBL/GenBank/DDBJ whole genome shotgun (WGS) entry which is preliminary data.</text>
</comment>
<evidence type="ECO:0000256" key="1">
    <source>
        <dbReference type="SAM" id="MobiDB-lite"/>
    </source>
</evidence>
<organism evidence="2 3">
    <name type="scientific">Pomacea canaliculata</name>
    <name type="common">Golden apple snail</name>
    <dbReference type="NCBI Taxonomy" id="400727"/>
    <lineage>
        <taxon>Eukaryota</taxon>
        <taxon>Metazoa</taxon>
        <taxon>Spiralia</taxon>
        <taxon>Lophotrochozoa</taxon>
        <taxon>Mollusca</taxon>
        <taxon>Gastropoda</taxon>
        <taxon>Caenogastropoda</taxon>
        <taxon>Architaenioglossa</taxon>
        <taxon>Ampullarioidea</taxon>
        <taxon>Ampullariidae</taxon>
        <taxon>Pomacea</taxon>
    </lineage>
</organism>